<name>A0A1Q2SNK6_9GAMM</name>
<keyword evidence="1" id="KW-0547">Nucleotide-binding</keyword>
<sequence>MQRDQYPLERRLQQLTKKNSAQSLNALAQAIEHSCVQREQRQKRLPIPIFNQPLPIIERRAEIKAAIHDHQVVIICGETGSGKTTQLPKICLELGRGITGLIGHTQPRRIAARSVATQIARELNSDLGQIVGYKVRFHDRISPNTYIKLMTDGILLAETQGDRFLTQYDTLIIDEAHERSLNIDFLLGYLKQLLPKRSDLKVIITSATIDTERFSKHFNQAPILEISGRTYPVEIRYRPLCHQQERDLSQAVLDAVDELSRLGSGDILVFLPGEREIRETTEALRKHHPPHTETLPLYARLSAAEQNKIFKPHLGRRIILATNVAETSLTVPGVHYVVDSGLARLSRYSVRSKVQRLLIEKISQSSANQRSGRCGRIAKGVCIRLYDEEDFLNRPIFTDPEVLRTSLASVILQMKTLKLGMPQNFPFIDPPPIKMINDGLRLLEEIGALDKTQNLTSIGQQLAQLPIDPRIARMVIAGGEFHCLKEILIIASALSIQDPRERPLDNQQAADNAQTLFQNERSDFLSYLKLWENYHHQRTHLSRNKLRIYCRVHFLSYLRLREWQDIHQQLQLLANSLGLRSNQVTAEYEAIHRALLSGLLSNIAFKSEKEIYLGARNIKFQIFPGSTLFKKNPPWIMAAELIETTRLYARCAAKIESEWIEPLAAHLVKRSYFDPHWEKRPAQVMAYEQVTLYGLIITPKRRIHYGPIDPKESREIFIHQALANGHYETQAPFFHHNQQLLQEIETLEYKSRRRDILVDEETLYQFYENLIPPTIYNGVSFEQWRQQAELKSPQLLFLSREDLMRHSAVAVTTEQFPDQLLIKGIPLALSYHFEPNHPLDGLTLTIPIAILNQLEPSRFQWLVPGLLKEKITHLIKALPKTLRRNFIPAPDFAAACTQALHPDQGPLLETLARQLQGMTGVPLSATVWQDTALPPYLLMNFRLIDDAGKELAMGRDLIVLQQEWADRAQRSFQGQSNQDFIRDGITQWDFGPLPDQIELDHHGLKLIGYPGLQDKGNSVSLVMMDSAEVAQEITVLGLRRLFILSLPQTISRLRKNLPNPQGMYLHYARIPPAPWRQDHSFQPTYEHFKEELLQGVIDRVFILDQLPIRSKEAFTARKEKGTGNLLAAANAFCHLIGEILSEYHQICKKLNSNLPLAWLGSINDMRSQLNHLVYLGFINQTPATQLPHFLRYLKAIKLRLSRLEENPSRDQQRQTEIKPLWLNYQQKLETQYKDKEDKTSAALANYRWMLEEYRVSLFAQELGTLYPISAKRLKNQWQEIK</sequence>
<dbReference type="Pfam" id="PF07717">
    <property type="entry name" value="OB_NTP_bind"/>
    <property type="match status" value="1"/>
</dbReference>
<dbReference type="PROSITE" id="PS51192">
    <property type="entry name" value="HELICASE_ATP_BIND_1"/>
    <property type="match status" value="1"/>
</dbReference>
<dbReference type="SMART" id="SM00382">
    <property type="entry name" value="AAA"/>
    <property type="match status" value="1"/>
</dbReference>
<dbReference type="EMBL" id="AP014836">
    <property type="protein sequence ID" value="BAW80683.1"/>
    <property type="molecule type" value="Genomic_DNA"/>
</dbReference>
<dbReference type="SMART" id="SM00490">
    <property type="entry name" value="HELICc"/>
    <property type="match status" value="1"/>
</dbReference>
<dbReference type="KEGG" id="ntt:TAO_1313"/>
<reference evidence="7 8" key="1">
    <citation type="journal article" date="2017" name="ISME J.">
        <title>An acid-tolerant ammonia-oxidizing ?-proteobacterium from soil.</title>
        <authorList>
            <person name="Hayatsu M."/>
            <person name="Tago K."/>
            <person name="Uchiyama I."/>
            <person name="Toyoda A."/>
            <person name="Wang Y."/>
            <person name="Shimomura Y."/>
            <person name="Okubo T."/>
            <person name="Kurisu F."/>
            <person name="Hirono Y."/>
            <person name="Nonaka K."/>
            <person name="Akiyama H."/>
            <person name="Itoh T."/>
            <person name="Takami H."/>
        </authorList>
    </citation>
    <scope>NUCLEOTIDE SEQUENCE [LARGE SCALE GENOMIC DNA]</scope>
    <source>
        <strain evidence="7 8">TAO100</strain>
    </source>
</reference>
<keyword evidence="2" id="KW-0378">Hydrolase</keyword>
<dbReference type="InterPro" id="IPR001650">
    <property type="entry name" value="Helicase_C-like"/>
</dbReference>
<dbReference type="NCBIfam" id="NF008348">
    <property type="entry name" value="PRK11131.1"/>
    <property type="match status" value="1"/>
</dbReference>
<dbReference type="GO" id="GO:0003724">
    <property type="term" value="F:RNA helicase activity"/>
    <property type="evidence" value="ECO:0007669"/>
    <property type="project" value="InterPro"/>
</dbReference>
<dbReference type="Pfam" id="PF21010">
    <property type="entry name" value="HA2_C"/>
    <property type="match status" value="1"/>
</dbReference>
<evidence type="ECO:0000259" key="6">
    <source>
        <dbReference type="PROSITE" id="PS51194"/>
    </source>
</evidence>
<dbReference type="InterPro" id="IPR007502">
    <property type="entry name" value="Helicase-assoc_dom"/>
</dbReference>
<dbReference type="GO" id="GO:0003723">
    <property type="term" value="F:RNA binding"/>
    <property type="evidence" value="ECO:0007669"/>
    <property type="project" value="TreeGrafter"/>
</dbReference>
<dbReference type="SUPFAM" id="SSF52540">
    <property type="entry name" value="P-loop containing nucleoside triphosphate hydrolases"/>
    <property type="match status" value="1"/>
</dbReference>
<proteinExistence type="predicted"/>
<dbReference type="InterPro" id="IPR024590">
    <property type="entry name" value="HrpA_C"/>
</dbReference>
<dbReference type="NCBIfam" id="TIGR01967">
    <property type="entry name" value="DEAH_box_HrpA"/>
    <property type="match status" value="1"/>
</dbReference>
<organism evidence="7 8">
    <name type="scientific">Candidatus Nitrosoglobus terrae</name>
    <dbReference type="NCBI Taxonomy" id="1630141"/>
    <lineage>
        <taxon>Bacteria</taxon>
        <taxon>Pseudomonadati</taxon>
        <taxon>Pseudomonadota</taxon>
        <taxon>Gammaproteobacteria</taxon>
        <taxon>Chromatiales</taxon>
        <taxon>Chromatiaceae</taxon>
        <taxon>Candidatus Nitrosoglobus</taxon>
    </lineage>
</organism>
<protein>
    <submittedName>
        <fullName evidence="7">ATP-dependent helicase HrpA</fullName>
    </submittedName>
</protein>
<evidence type="ECO:0000313" key="8">
    <source>
        <dbReference type="Proteomes" id="UP000243679"/>
    </source>
</evidence>
<keyword evidence="3 7" id="KW-0347">Helicase</keyword>
<dbReference type="GO" id="GO:0016787">
    <property type="term" value="F:hydrolase activity"/>
    <property type="evidence" value="ECO:0007669"/>
    <property type="project" value="UniProtKB-KW"/>
</dbReference>
<gene>
    <name evidence="7" type="ORF">TAO_1313</name>
</gene>
<dbReference type="SMART" id="SM00487">
    <property type="entry name" value="DEXDc"/>
    <property type="match status" value="1"/>
</dbReference>
<evidence type="ECO:0000313" key="7">
    <source>
        <dbReference type="EMBL" id="BAW80683.1"/>
    </source>
</evidence>
<dbReference type="Pfam" id="PF00270">
    <property type="entry name" value="DEAD"/>
    <property type="match status" value="1"/>
</dbReference>
<dbReference type="OrthoDB" id="9805617at2"/>
<accession>A0A1Q2SNK6</accession>
<dbReference type="InterPro" id="IPR014001">
    <property type="entry name" value="Helicase_ATP-bd"/>
</dbReference>
<dbReference type="InterPro" id="IPR003593">
    <property type="entry name" value="AAA+_ATPase"/>
</dbReference>
<dbReference type="Pfam" id="PF04408">
    <property type="entry name" value="WHD_HA2"/>
    <property type="match status" value="1"/>
</dbReference>
<dbReference type="CDD" id="cd17989">
    <property type="entry name" value="DEXHc_HrpA"/>
    <property type="match status" value="1"/>
</dbReference>
<keyword evidence="8" id="KW-1185">Reference proteome</keyword>
<dbReference type="SMART" id="SM00847">
    <property type="entry name" value="HA2"/>
    <property type="match status" value="1"/>
</dbReference>
<evidence type="ECO:0000256" key="2">
    <source>
        <dbReference type="ARBA" id="ARBA00022801"/>
    </source>
</evidence>
<dbReference type="InterPro" id="IPR048333">
    <property type="entry name" value="HA2_WH"/>
</dbReference>
<dbReference type="Proteomes" id="UP000243679">
    <property type="component" value="Chromosome"/>
</dbReference>
<dbReference type="PANTHER" id="PTHR18934">
    <property type="entry name" value="ATP-DEPENDENT RNA HELICASE"/>
    <property type="match status" value="1"/>
</dbReference>
<feature type="domain" description="Helicase C-terminal" evidence="6">
    <location>
        <begin position="247"/>
        <end position="418"/>
    </location>
</feature>
<feature type="domain" description="Helicase ATP-binding" evidence="5">
    <location>
        <begin position="64"/>
        <end position="227"/>
    </location>
</feature>
<evidence type="ECO:0000259" key="5">
    <source>
        <dbReference type="PROSITE" id="PS51192"/>
    </source>
</evidence>
<dbReference type="PROSITE" id="PS51194">
    <property type="entry name" value="HELICASE_CTER"/>
    <property type="match status" value="1"/>
</dbReference>
<dbReference type="InterPro" id="IPR011709">
    <property type="entry name" value="DEAD-box_helicase_OB_fold"/>
</dbReference>
<dbReference type="InterPro" id="IPR027417">
    <property type="entry name" value="P-loop_NTPase"/>
</dbReference>
<dbReference type="Pfam" id="PF11898">
    <property type="entry name" value="DUF3418"/>
    <property type="match status" value="1"/>
</dbReference>
<evidence type="ECO:0000256" key="1">
    <source>
        <dbReference type="ARBA" id="ARBA00022741"/>
    </source>
</evidence>
<keyword evidence="4" id="KW-0067">ATP-binding</keyword>
<dbReference type="GO" id="GO:0005524">
    <property type="term" value="F:ATP binding"/>
    <property type="evidence" value="ECO:0007669"/>
    <property type="project" value="UniProtKB-KW"/>
</dbReference>
<dbReference type="FunFam" id="1.20.120.1080:FF:000005">
    <property type="entry name" value="ATP-dependent helicase HrpA"/>
    <property type="match status" value="1"/>
</dbReference>
<dbReference type="FunFam" id="3.40.50.300:FF:000575">
    <property type="entry name" value="ATP-dependent helicase hrpA"/>
    <property type="match status" value="1"/>
</dbReference>
<dbReference type="Gene3D" id="1.20.120.1080">
    <property type="match status" value="1"/>
</dbReference>
<evidence type="ECO:0000256" key="4">
    <source>
        <dbReference type="ARBA" id="ARBA00022840"/>
    </source>
</evidence>
<evidence type="ECO:0000256" key="3">
    <source>
        <dbReference type="ARBA" id="ARBA00022806"/>
    </source>
</evidence>
<dbReference type="CDD" id="cd18791">
    <property type="entry name" value="SF2_C_RHA"/>
    <property type="match status" value="1"/>
</dbReference>
<dbReference type="PANTHER" id="PTHR18934:SF99">
    <property type="entry name" value="ATP-DEPENDENT RNA HELICASE DHX37-RELATED"/>
    <property type="match status" value="1"/>
</dbReference>
<dbReference type="Pfam" id="PF00271">
    <property type="entry name" value="Helicase_C"/>
    <property type="match status" value="1"/>
</dbReference>
<dbReference type="Gene3D" id="3.40.50.300">
    <property type="entry name" value="P-loop containing nucleotide triphosphate hydrolases"/>
    <property type="match status" value="2"/>
</dbReference>
<dbReference type="InterPro" id="IPR011545">
    <property type="entry name" value="DEAD/DEAH_box_helicase_dom"/>
</dbReference>
<dbReference type="InterPro" id="IPR010222">
    <property type="entry name" value="RNA_helicase_HrpA"/>
</dbReference>